<keyword evidence="2" id="KW-1133">Transmembrane helix</keyword>
<keyword evidence="2" id="KW-0812">Transmembrane</keyword>
<sequence length="291" mass="32553">MGHPCYFSKAFQGSSRIHPTEIRTLISPSSAVEHNTTRVLANYATEAGSITPELDSNPDLPIIGSLIYSENDALDHVATKVELEEVNPHLHGGRVENRLGKTTPSSPDRDSNLDLPVLSSRAQHDKRTPGIDPDNRGFVIMSGAVSRIEKGKSHKFQVPIIFSPTGRMMRHVIMGAVGFQNVRRMLFMVLIWGILVLTILHLRSIRETSELTRVSIVHKPCDTANNNIRVVYNKPEHKKEFAVCVKGLDFLHDDLSNEVWVYDNDCAENLTVGRVQNKGRECTTKIEENII</sequence>
<evidence type="ECO:0000313" key="3">
    <source>
        <dbReference type="EMBL" id="CAD7410026.1"/>
    </source>
</evidence>
<feature type="compositionally biased region" description="Basic and acidic residues" evidence="1">
    <location>
        <begin position="89"/>
        <end position="99"/>
    </location>
</feature>
<dbReference type="EMBL" id="OC321423">
    <property type="protein sequence ID" value="CAD7410026.1"/>
    <property type="molecule type" value="Genomic_DNA"/>
</dbReference>
<evidence type="ECO:0000256" key="2">
    <source>
        <dbReference type="SAM" id="Phobius"/>
    </source>
</evidence>
<proteinExistence type="predicted"/>
<dbReference type="AlphaFoldDB" id="A0A7R9DA46"/>
<reference evidence="3" key="1">
    <citation type="submission" date="2020-11" db="EMBL/GenBank/DDBJ databases">
        <authorList>
            <person name="Tran Van P."/>
        </authorList>
    </citation>
    <scope>NUCLEOTIDE SEQUENCE</scope>
</reference>
<feature type="compositionally biased region" description="Basic and acidic residues" evidence="1">
    <location>
        <begin position="122"/>
        <end position="133"/>
    </location>
</feature>
<protein>
    <submittedName>
        <fullName evidence="3">Uncharacterized protein</fullName>
    </submittedName>
</protein>
<feature type="transmembrane region" description="Helical" evidence="2">
    <location>
        <begin position="185"/>
        <end position="203"/>
    </location>
</feature>
<organism evidence="3">
    <name type="scientific">Timema cristinae</name>
    <name type="common">Walking stick</name>
    <dbReference type="NCBI Taxonomy" id="61476"/>
    <lineage>
        <taxon>Eukaryota</taxon>
        <taxon>Metazoa</taxon>
        <taxon>Ecdysozoa</taxon>
        <taxon>Arthropoda</taxon>
        <taxon>Hexapoda</taxon>
        <taxon>Insecta</taxon>
        <taxon>Pterygota</taxon>
        <taxon>Neoptera</taxon>
        <taxon>Polyneoptera</taxon>
        <taxon>Phasmatodea</taxon>
        <taxon>Timematodea</taxon>
        <taxon>Timematoidea</taxon>
        <taxon>Timematidae</taxon>
        <taxon>Timema</taxon>
    </lineage>
</organism>
<accession>A0A7R9DA46</accession>
<evidence type="ECO:0000256" key="1">
    <source>
        <dbReference type="SAM" id="MobiDB-lite"/>
    </source>
</evidence>
<feature type="region of interest" description="Disordered" evidence="1">
    <location>
        <begin position="89"/>
        <end position="133"/>
    </location>
</feature>
<name>A0A7R9DA46_TIMCR</name>
<keyword evidence="2" id="KW-0472">Membrane</keyword>
<gene>
    <name evidence="3" type="ORF">TCEB3V08_LOCUS10288</name>
</gene>